<dbReference type="RefSeq" id="WP_144562394.1">
    <property type="nucleotide sequence ID" value="NZ_VIVN01000001.1"/>
</dbReference>
<dbReference type="InterPro" id="IPR027417">
    <property type="entry name" value="P-loop_NTPase"/>
</dbReference>
<proteinExistence type="predicted"/>
<sequence>MNKVIKIIDSMMGTGKTSYAIQLMKEAEIEQKFIFVTPFLDEVQRIKQEVTNRDFKEPDTKHGSGTKLESLKRLIANGDDIATTHSLFAMADDELIDLLKWENYTLIVDEVMDVISVLQGLRKDDIPVLLDSGLIAISEENQVIWKADPEMDTKYNFVRDYALVGNLYAVNSTAFIWNFPAKIFELFEQVYIMTYMFDGQLQRYYYDLNNVKYDYYSVVKEDNRYQLQPNSERTEDRARLKELIHIYEGKLNDIGEAKTALSKSWFENSHNCVKVKRLKDDLYNYFRNIQKAGADRILWTTFKDSRNKIKGKGFSKEERENNINSEFGQACFIPFNLRATNKYRHKDVLAFCLNRYMNPIEKHFFDQQNVKVDEELLALSDLLQWIFRSAVREGQPVHIYIPSRRMRDLLKKWLNNELQCSNACNSSDVYSLVI</sequence>
<name>A0A561DZL1_9BACI</name>
<evidence type="ECO:0000313" key="2">
    <source>
        <dbReference type="EMBL" id="TWE08760.1"/>
    </source>
</evidence>
<evidence type="ECO:0000259" key="1">
    <source>
        <dbReference type="Pfam" id="PF04851"/>
    </source>
</evidence>
<accession>A0A561DZL1</accession>
<organism evidence="2 3">
    <name type="scientific">Neobacillus bataviensis</name>
    <dbReference type="NCBI Taxonomy" id="220685"/>
    <lineage>
        <taxon>Bacteria</taxon>
        <taxon>Bacillati</taxon>
        <taxon>Bacillota</taxon>
        <taxon>Bacilli</taxon>
        <taxon>Bacillales</taxon>
        <taxon>Bacillaceae</taxon>
        <taxon>Neobacillus</taxon>
    </lineage>
</organism>
<reference evidence="2 3" key="1">
    <citation type="submission" date="2019-06" db="EMBL/GenBank/DDBJ databases">
        <title>Sorghum-associated microbial communities from plants grown in Nebraska, USA.</title>
        <authorList>
            <person name="Schachtman D."/>
        </authorList>
    </citation>
    <scope>NUCLEOTIDE SEQUENCE [LARGE SCALE GENOMIC DNA]</scope>
    <source>
        <strain evidence="2 3">2482</strain>
    </source>
</reference>
<dbReference type="Pfam" id="PF04851">
    <property type="entry name" value="ResIII"/>
    <property type="match status" value="1"/>
</dbReference>
<gene>
    <name evidence="2" type="ORF">FB550_101788</name>
</gene>
<protein>
    <recommendedName>
        <fullName evidence="1">Helicase/UvrB N-terminal domain-containing protein</fullName>
    </recommendedName>
</protein>
<dbReference type="Proteomes" id="UP000319671">
    <property type="component" value="Unassembled WGS sequence"/>
</dbReference>
<comment type="caution">
    <text evidence="2">The sequence shown here is derived from an EMBL/GenBank/DDBJ whole genome shotgun (WGS) entry which is preliminary data.</text>
</comment>
<keyword evidence="3" id="KW-1185">Reference proteome</keyword>
<evidence type="ECO:0000313" key="3">
    <source>
        <dbReference type="Proteomes" id="UP000319671"/>
    </source>
</evidence>
<dbReference type="GO" id="GO:0003677">
    <property type="term" value="F:DNA binding"/>
    <property type="evidence" value="ECO:0007669"/>
    <property type="project" value="InterPro"/>
</dbReference>
<dbReference type="GO" id="GO:0016787">
    <property type="term" value="F:hydrolase activity"/>
    <property type="evidence" value="ECO:0007669"/>
    <property type="project" value="InterPro"/>
</dbReference>
<dbReference type="EMBL" id="VIVN01000001">
    <property type="protein sequence ID" value="TWE08760.1"/>
    <property type="molecule type" value="Genomic_DNA"/>
</dbReference>
<dbReference type="GO" id="GO:0005524">
    <property type="term" value="F:ATP binding"/>
    <property type="evidence" value="ECO:0007669"/>
    <property type="project" value="InterPro"/>
</dbReference>
<dbReference type="AlphaFoldDB" id="A0A561DZL1"/>
<dbReference type="SUPFAM" id="SSF52540">
    <property type="entry name" value="P-loop containing nucleoside triphosphate hydrolases"/>
    <property type="match status" value="1"/>
</dbReference>
<feature type="domain" description="Helicase/UvrB N-terminal" evidence="1">
    <location>
        <begin position="7"/>
        <end position="111"/>
    </location>
</feature>
<dbReference type="InterPro" id="IPR006935">
    <property type="entry name" value="Helicase/UvrB_N"/>
</dbReference>